<comment type="caution">
    <text evidence="1">The sequence shown here is derived from an EMBL/GenBank/DDBJ whole genome shotgun (WGS) entry which is preliminary data.</text>
</comment>
<organism evidence="1 2">
    <name type="scientific">Thermoproteus sp. AZ2</name>
    <dbReference type="NCBI Taxonomy" id="1609232"/>
    <lineage>
        <taxon>Archaea</taxon>
        <taxon>Thermoproteota</taxon>
        <taxon>Thermoprotei</taxon>
        <taxon>Thermoproteales</taxon>
        <taxon>Thermoproteaceae</taxon>
        <taxon>Thermoproteus</taxon>
    </lineage>
</organism>
<evidence type="ECO:0000313" key="2">
    <source>
        <dbReference type="Proteomes" id="UP000033636"/>
    </source>
</evidence>
<keyword evidence="1" id="KW-0436">Ligase</keyword>
<proteinExistence type="predicted"/>
<accession>A0ACC6UYP1</accession>
<sequence>MTVLVGPNTKVIVQGITGKEGSFHAQRMLEYGTKVVGGVTPGKGGATVAGLPVFDTVEEAVRATGANASVVFVPARFAPDAVYEAVDAGIKLVVVITEHIPIHDTLRFVNYAKARGVDVIGPNCPGIVAPLVRVKLGIMPNNIYQTPGRIGVISRSGTLTYEISYQLVRAGFGINTAIGVGGDPIVGTDLVEAALMMAKDPEIDAIVAIGEVGGDAEERLAKLYAEGAIGKPIVAYVAGRTAPPEKRMGHAGAIVMLGSGDARSKVEAFKAAGIPVAETPIEVPKLVAEALKRK</sequence>
<dbReference type="EMBL" id="JZWT02000003">
    <property type="protein sequence ID" value="MFB6489927.1"/>
    <property type="molecule type" value="Genomic_DNA"/>
</dbReference>
<reference evidence="1" key="1">
    <citation type="submission" date="2024-07" db="EMBL/GenBank/DDBJ databases">
        <title>Metagenome and Metagenome-Assembled Genomes of Archaea from a hot spring from the geothermal field of Los Azufres, Mexico.</title>
        <authorList>
            <person name="Marin-Paredes R."/>
            <person name="Martinez-Romero E."/>
            <person name="Servin-Garciduenas L.E."/>
        </authorList>
    </citation>
    <scope>NUCLEOTIDE SEQUENCE</scope>
</reference>
<name>A0ACC6UYP1_9CREN</name>
<protein>
    <submittedName>
        <fullName evidence="1">Succinate--CoA ligase subunit alpha</fullName>
        <ecNumber evidence="1">6.2.1.5</ecNumber>
    </submittedName>
</protein>
<gene>
    <name evidence="1" type="primary">sucD</name>
    <name evidence="1" type="ORF">TU35_001555</name>
</gene>
<evidence type="ECO:0000313" key="1">
    <source>
        <dbReference type="EMBL" id="MFB6489927.1"/>
    </source>
</evidence>
<dbReference type="EC" id="6.2.1.5" evidence="1"/>
<dbReference type="Proteomes" id="UP000033636">
    <property type="component" value="Unassembled WGS sequence"/>
</dbReference>